<dbReference type="InParanoid" id="K2RL97"/>
<evidence type="ECO:0000313" key="1">
    <source>
        <dbReference type="EMBL" id="EKG13552.1"/>
    </source>
</evidence>
<comment type="caution">
    <text evidence="1">The sequence shown here is derived from an EMBL/GenBank/DDBJ whole genome shotgun (WGS) entry which is preliminary data.</text>
</comment>
<reference evidence="1 2" key="1">
    <citation type="journal article" date="2012" name="BMC Genomics">
        <title>Tools to kill: Genome of one of the most destructive plant pathogenic fungi Macrophomina phaseolina.</title>
        <authorList>
            <person name="Islam M.S."/>
            <person name="Haque M.S."/>
            <person name="Islam M.M."/>
            <person name="Emdad E.M."/>
            <person name="Halim A."/>
            <person name="Hossen Q.M.M."/>
            <person name="Hossain M.Z."/>
            <person name="Ahmed B."/>
            <person name="Rahim S."/>
            <person name="Rahman M.S."/>
            <person name="Alam M.M."/>
            <person name="Hou S."/>
            <person name="Wan X."/>
            <person name="Saito J.A."/>
            <person name="Alam M."/>
        </authorList>
    </citation>
    <scope>NUCLEOTIDE SEQUENCE [LARGE SCALE GENOMIC DNA]</scope>
    <source>
        <strain evidence="1 2">MS6</strain>
    </source>
</reference>
<evidence type="ECO:0000313" key="2">
    <source>
        <dbReference type="Proteomes" id="UP000007129"/>
    </source>
</evidence>
<dbReference type="HOGENOM" id="CLU_1510895_0_0_1"/>
<dbReference type="EMBL" id="AHHD01000408">
    <property type="protein sequence ID" value="EKG13552.1"/>
    <property type="molecule type" value="Genomic_DNA"/>
</dbReference>
<protein>
    <submittedName>
        <fullName evidence="1">Uncharacterized protein</fullName>
    </submittedName>
</protein>
<accession>K2RL97</accession>
<name>K2RL97_MACPH</name>
<organism evidence="1 2">
    <name type="scientific">Macrophomina phaseolina (strain MS6)</name>
    <name type="common">Charcoal rot fungus</name>
    <dbReference type="NCBI Taxonomy" id="1126212"/>
    <lineage>
        <taxon>Eukaryota</taxon>
        <taxon>Fungi</taxon>
        <taxon>Dikarya</taxon>
        <taxon>Ascomycota</taxon>
        <taxon>Pezizomycotina</taxon>
        <taxon>Dothideomycetes</taxon>
        <taxon>Dothideomycetes incertae sedis</taxon>
        <taxon>Botryosphaeriales</taxon>
        <taxon>Botryosphaeriaceae</taxon>
        <taxon>Macrophomina</taxon>
    </lineage>
</organism>
<dbReference type="AlphaFoldDB" id="K2RL97"/>
<sequence length="178" mass="19947">MVSFSLPGAYGADVKVIATQLSLRVEHGVNVQARFLWLARQLSHALDQLLLEVIGHVALVAEENYSAAGYYGRHRCEFLLSLQKLFLRALTRDGKIPQQFVCVGCVQHVYQVCLRKLGANGRGDVELLQWLKNSSQLQRFWKSGFLSKSSAQTWRASRLQCGCTQCRRAAAKQDTCCS</sequence>
<dbReference type="Proteomes" id="UP000007129">
    <property type="component" value="Unassembled WGS sequence"/>
</dbReference>
<gene>
    <name evidence="1" type="ORF">MPH_09316</name>
</gene>
<proteinExistence type="predicted"/>
<dbReference type="VEuPathDB" id="FungiDB:MPH_09316"/>